<dbReference type="EMBL" id="CP113520">
    <property type="protein sequence ID" value="WAJ27049.1"/>
    <property type="molecule type" value="Genomic_DNA"/>
</dbReference>
<sequence>MPDLPTRFAGLILAFMPLFVHRSWRHAQVLLIGAILTPGQRTVTSVLRIMGRSQDRRFVNLHRILNRAAWCPRTGGHILLRLLIDAFVPRGPVVLGIDDTIERRGGKRIAAKGIYRDPVRSSDSHFVKASGLRWMSLMLLAPIPWAQRIWALPFLTALVPSERACREQGRRHKPLLDVGRQLALQARRWLPGRDLVLVGDSGFSALNFLDAMRRGRITAITRLRLDAALYEPAPPRPPGTIGRPRTKGARLPTLAATLAAQDTLWHRLTVPGWYGSAPCSIEVTSGTAVWRHGGLPVVPIRGVLVRDPENRFPPQALLCTDLTRDASQILSWFVRRWSVEVTFQDVRAHLGVETQRQWSDTAIARTTPCLLALFSIVTLLAARLPARQRRSLATAAWYPKPRPTFADKLAAVRCATPRERSSATFRADASVQSPAYAR</sequence>
<accession>A0ACD4NJW5</accession>
<keyword evidence="2" id="KW-1185">Reference proteome</keyword>
<name>A0ACD4NJW5_9HYPH</name>
<proteinExistence type="predicted"/>
<dbReference type="Proteomes" id="UP001163223">
    <property type="component" value="Chromosome"/>
</dbReference>
<evidence type="ECO:0000313" key="2">
    <source>
        <dbReference type="Proteomes" id="UP001163223"/>
    </source>
</evidence>
<organism evidence="1 2">
    <name type="scientific">Antarcticirhabdus aurantiaca</name>
    <dbReference type="NCBI Taxonomy" id="2606717"/>
    <lineage>
        <taxon>Bacteria</taxon>
        <taxon>Pseudomonadati</taxon>
        <taxon>Pseudomonadota</taxon>
        <taxon>Alphaproteobacteria</taxon>
        <taxon>Hyphomicrobiales</taxon>
        <taxon>Aurantimonadaceae</taxon>
        <taxon>Antarcticirhabdus</taxon>
    </lineage>
</organism>
<evidence type="ECO:0000313" key="1">
    <source>
        <dbReference type="EMBL" id="WAJ27049.1"/>
    </source>
</evidence>
<protein>
    <submittedName>
        <fullName evidence="1">Transposase</fullName>
    </submittedName>
</protein>
<reference evidence="1" key="1">
    <citation type="submission" date="2022-11" db="EMBL/GenBank/DDBJ databases">
        <title>beta-Carotene-producing bacterium, Jeongeuplla avenae sp. nov., alleviates the salt stress of Arabidopsis seedlings.</title>
        <authorList>
            <person name="Jiang L."/>
            <person name="Lee J."/>
        </authorList>
    </citation>
    <scope>NUCLEOTIDE SEQUENCE</scope>
    <source>
        <strain evidence="1">DY_R2A_6</strain>
    </source>
</reference>
<gene>
    <name evidence="1" type="ORF">OXU80_19600</name>
</gene>